<accession>A0ABV2LT31</accession>
<dbReference type="Proteomes" id="UP001549146">
    <property type="component" value="Unassembled WGS sequence"/>
</dbReference>
<sequence>MNTNKSSIRFGLILAFLTIAIFLTLYFLFSTQGTISEVQYFNYSALINCFLLPAIYAIGGFYNSYSFAKIQPLSFGQAWKLTFLPMFIGGLISLGFIFIFFNTTGAWAEDSLQRGWYELMTANPNPDFMEKNGEFVENMNDLSINMFTTKVFFLSFSAIIFFYFLISSIFAVFLKNRRV</sequence>
<evidence type="ECO:0008006" key="4">
    <source>
        <dbReference type="Google" id="ProtNLM"/>
    </source>
</evidence>
<dbReference type="Pfam" id="PF13858">
    <property type="entry name" value="DUF4199"/>
    <property type="match status" value="1"/>
</dbReference>
<evidence type="ECO:0000313" key="2">
    <source>
        <dbReference type="EMBL" id="MET3731741.1"/>
    </source>
</evidence>
<feature type="transmembrane region" description="Helical" evidence="1">
    <location>
        <begin position="41"/>
        <end position="62"/>
    </location>
</feature>
<dbReference type="EMBL" id="JBEPMO010000006">
    <property type="protein sequence ID" value="MET3731741.1"/>
    <property type="molecule type" value="Genomic_DNA"/>
</dbReference>
<keyword evidence="1" id="KW-1133">Transmembrane helix</keyword>
<dbReference type="RefSeq" id="WP_354508291.1">
    <property type="nucleotide sequence ID" value="NZ_JBEPMO010000006.1"/>
</dbReference>
<organism evidence="2 3">
    <name type="scientific">Moheibacter stercoris</name>
    <dbReference type="NCBI Taxonomy" id="1628251"/>
    <lineage>
        <taxon>Bacteria</taxon>
        <taxon>Pseudomonadati</taxon>
        <taxon>Bacteroidota</taxon>
        <taxon>Flavobacteriia</taxon>
        <taxon>Flavobacteriales</taxon>
        <taxon>Weeksellaceae</taxon>
        <taxon>Moheibacter</taxon>
    </lineage>
</organism>
<dbReference type="InterPro" id="IPR025250">
    <property type="entry name" value="DUF4199"/>
</dbReference>
<feature type="transmembrane region" description="Helical" evidence="1">
    <location>
        <begin position="12"/>
        <end position="29"/>
    </location>
</feature>
<reference evidence="2 3" key="1">
    <citation type="submission" date="2024-06" db="EMBL/GenBank/DDBJ databases">
        <title>Genomic Encyclopedia of Type Strains, Phase IV (KMG-IV): sequencing the most valuable type-strain genomes for metagenomic binning, comparative biology and taxonomic classification.</title>
        <authorList>
            <person name="Goeker M."/>
        </authorList>
    </citation>
    <scope>NUCLEOTIDE SEQUENCE [LARGE SCALE GENOMIC DNA]</scope>
    <source>
        <strain evidence="2 3">DSM 29388</strain>
    </source>
</reference>
<protein>
    <recommendedName>
        <fullName evidence="4">DUF4199 domain-containing protein</fullName>
    </recommendedName>
</protein>
<comment type="caution">
    <text evidence="2">The sequence shown here is derived from an EMBL/GenBank/DDBJ whole genome shotgun (WGS) entry which is preliminary data.</text>
</comment>
<feature type="transmembrane region" description="Helical" evidence="1">
    <location>
        <begin position="151"/>
        <end position="174"/>
    </location>
</feature>
<keyword evidence="1" id="KW-0472">Membrane</keyword>
<keyword evidence="3" id="KW-1185">Reference proteome</keyword>
<keyword evidence="1" id="KW-0812">Transmembrane</keyword>
<evidence type="ECO:0000313" key="3">
    <source>
        <dbReference type="Proteomes" id="UP001549146"/>
    </source>
</evidence>
<name>A0ABV2LT31_9FLAO</name>
<feature type="transmembrane region" description="Helical" evidence="1">
    <location>
        <begin position="83"/>
        <end position="101"/>
    </location>
</feature>
<evidence type="ECO:0000256" key="1">
    <source>
        <dbReference type="SAM" id="Phobius"/>
    </source>
</evidence>
<proteinExistence type="predicted"/>
<gene>
    <name evidence="2" type="ORF">ABID46_001322</name>
</gene>